<dbReference type="Pfam" id="PF01022">
    <property type="entry name" value="HTH_5"/>
    <property type="match status" value="1"/>
</dbReference>
<dbReference type="CDD" id="cd00090">
    <property type="entry name" value="HTH_ARSR"/>
    <property type="match status" value="1"/>
</dbReference>
<dbReference type="InterPro" id="IPR011991">
    <property type="entry name" value="ArsR-like_HTH"/>
</dbReference>
<dbReference type="Proteomes" id="UP000184334">
    <property type="component" value="Unassembled WGS sequence"/>
</dbReference>
<dbReference type="InterPro" id="IPR036390">
    <property type="entry name" value="WH_DNA-bd_sf"/>
</dbReference>
<dbReference type="SMART" id="SM00418">
    <property type="entry name" value="HTH_ARSR"/>
    <property type="match status" value="1"/>
</dbReference>
<dbReference type="NCBIfam" id="NF033788">
    <property type="entry name" value="HTH_metalloreg"/>
    <property type="match status" value="1"/>
</dbReference>
<organism evidence="5 6">
    <name type="scientific">Marinitoga hydrogenitolerans (strain DSM 16785 / JCM 12826 / AT1271)</name>
    <dbReference type="NCBI Taxonomy" id="1122195"/>
    <lineage>
        <taxon>Bacteria</taxon>
        <taxon>Thermotogati</taxon>
        <taxon>Thermotogota</taxon>
        <taxon>Thermotogae</taxon>
        <taxon>Petrotogales</taxon>
        <taxon>Petrotogaceae</taxon>
        <taxon>Marinitoga</taxon>
    </lineage>
</organism>
<dbReference type="GO" id="GO:0003700">
    <property type="term" value="F:DNA-binding transcription factor activity"/>
    <property type="evidence" value="ECO:0007669"/>
    <property type="project" value="InterPro"/>
</dbReference>
<keyword evidence="2" id="KW-0238">DNA-binding</keyword>
<dbReference type="AlphaFoldDB" id="A0A1M4YIY7"/>
<dbReference type="PRINTS" id="PR00778">
    <property type="entry name" value="HTHARSR"/>
</dbReference>
<name>A0A1M4YIY7_MARH1</name>
<dbReference type="InterPro" id="IPR001845">
    <property type="entry name" value="HTH_ArsR_DNA-bd_dom"/>
</dbReference>
<dbReference type="OrthoDB" id="9794330at2"/>
<dbReference type="STRING" id="1122195.SAMN02745164_01691"/>
<dbReference type="PROSITE" id="PS50987">
    <property type="entry name" value="HTH_ARSR_2"/>
    <property type="match status" value="1"/>
</dbReference>
<evidence type="ECO:0000259" key="4">
    <source>
        <dbReference type="PROSITE" id="PS50987"/>
    </source>
</evidence>
<evidence type="ECO:0000256" key="3">
    <source>
        <dbReference type="ARBA" id="ARBA00023163"/>
    </source>
</evidence>
<evidence type="ECO:0000313" key="6">
    <source>
        <dbReference type="Proteomes" id="UP000184334"/>
    </source>
</evidence>
<comment type="caution">
    <text evidence="5">The sequence shown here is derived from an EMBL/GenBank/DDBJ whole genome shotgun (WGS) entry which is preliminary data.</text>
</comment>
<evidence type="ECO:0000256" key="1">
    <source>
        <dbReference type="ARBA" id="ARBA00023015"/>
    </source>
</evidence>
<dbReference type="EMBL" id="FQUI01000031">
    <property type="protein sequence ID" value="SHF05680.1"/>
    <property type="molecule type" value="Genomic_DNA"/>
</dbReference>
<evidence type="ECO:0000256" key="2">
    <source>
        <dbReference type="ARBA" id="ARBA00023125"/>
    </source>
</evidence>
<keyword evidence="1" id="KW-0805">Transcription regulation</keyword>
<proteinExistence type="predicted"/>
<reference evidence="5" key="1">
    <citation type="submission" date="2016-11" db="EMBL/GenBank/DDBJ databases">
        <authorList>
            <person name="Varghese N."/>
            <person name="Submissions S."/>
        </authorList>
    </citation>
    <scope>NUCLEOTIDE SEQUENCE [LARGE SCALE GENOMIC DNA]</scope>
    <source>
        <strain evidence="5">DSM 16785</strain>
    </source>
</reference>
<dbReference type="RefSeq" id="WP_072865378.1">
    <property type="nucleotide sequence ID" value="NZ_FQUI01000031.1"/>
</dbReference>
<keyword evidence="6" id="KW-1185">Reference proteome</keyword>
<protein>
    <submittedName>
        <fullName evidence="5">Transcriptional regulator, ArsR family</fullName>
    </submittedName>
</protein>
<dbReference type="PANTHER" id="PTHR43132:SF6">
    <property type="entry name" value="HTH-TYPE TRANSCRIPTIONAL REPRESSOR CZRA"/>
    <property type="match status" value="1"/>
</dbReference>
<gene>
    <name evidence="5" type="ORF">SAMN02745164_01691</name>
</gene>
<dbReference type="SUPFAM" id="SSF46785">
    <property type="entry name" value="Winged helix' DNA-binding domain"/>
    <property type="match status" value="1"/>
</dbReference>
<dbReference type="Gene3D" id="1.10.10.10">
    <property type="entry name" value="Winged helix-like DNA-binding domain superfamily/Winged helix DNA-binding domain"/>
    <property type="match status" value="1"/>
</dbReference>
<sequence length="125" mass="14703">MGKIKNKNEIDVCQTIEVHNEIIKKVRDKIPEERILNKLTELFKVIGDRTRMKILYTLSQVDEMCVCDLSYVLEKTPSAISHQLRVLRQTDLVKFRKDGKVVYYSLNDEHVKELLKVGYIHITEE</sequence>
<evidence type="ECO:0000313" key="5">
    <source>
        <dbReference type="EMBL" id="SHF05680.1"/>
    </source>
</evidence>
<dbReference type="InterPro" id="IPR051011">
    <property type="entry name" value="Metal_resp_trans_reg"/>
</dbReference>
<dbReference type="GO" id="GO:0003677">
    <property type="term" value="F:DNA binding"/>
    <property type="evidence" value="ECO:0007669"/>
    <property type="project" value="UniProtKB-KW"/>
</dbReference>
<dbReference type="InterPro" id="IPR018334">
    <property type="entry name" value="ArsR_HTH"/>
</dbReference>
<feature type="domain" description="HTH arsR-type" evidence="4">
    <location>
        <begin position="31"/>
        <end position="125"/>
    </location>
</feature>
<dbReference type="PROSITE" id="PS00846">
    <property type="entry name" value="HTH_ARSR_1"/>
    <property type="match status" value="1"/>
</dbReference>
<dbReference type="InterPro" id="IPR036388">
    <property type="entry name" value="WH-like_DNA-bd_sf"/>
</dbReference>
<keyword evidence="3" id="KW-0804">Transcription</keyword>
<dbReference type="PANTHER" id="PTHR43132">
    <property type="entry name" value="ARSENICAL RESISTANCE OPERON REPRESSOR ARSR-RELATED"/>
    <property type="match status" value="1"/>
</dbReference>
<accession>A0A1M4YIY7</accession>